<comment type="similarity">
    <text evidence="1">Belongs to the avfA family.</text>
</comment>
<dbReference type="GO" id="GO:0004074">
    <property type="term" value="F:biliverdin reductase [NAD(P)H] activity"/>
    <property type="evidence" value="ECO:0007669"/>
    <property type="project" value="TreeGrafter"/>
</dbReference>
<dbReference type="HOGENOM" id="CLU_066707_0_0_1"/>
<feature type="domain" description="NAD(P)-binding" evidence="2">
    <location>
        <begin position="9"/>
        <end position="241"/>
    </location>
</feature>
<evidence type="ECO:0000313" key="3">
    <source>
        <dbReference type="EMBL" id="ERF71504.1"/>
    </source>
</evidence>
<dbReference type="PANTHER" id="PTHR43355">
    <property type="entry name" value="FLAVIN REDUCTASE (NADPH)"/>
    <property type="match status" value="1"/>
</dbReference>
<sequence length="261" mass="27979">MPATIAFFGATGGSTVACLAFALEAGYTCSALSRSSSKLQTLLLERKVPQSTIDRHLTIIQGDVRDLQSVSRTLSAPSKPNDNANSPVDLVISGIGRPPIFSPNPLNPTFDDPTICQDAISTILAALRSMPCSSKKPVLVALSTTGISSKERDIPLAMIPLYHWLLAVPHKDKKAMEALLLAEMAKPADEQAIRNFVVVRPSLLTDGPRLGTGKVRVGEESKKPAVGYTISREDVGGWVFDEIVKGDGMKKYAGQMVSITY</sequence>
<dbReference type="Proteomes" id="UP000019373">
    <property type="component" value="Unassembled WGS sequence"/>
</dbReference>
<dbReference type="InterPro" id="IPR036291">
    <property type="entry name" value="NAD(P)-bd_dom_sf"/>
</dbReference>
<dbReference type="AlphaFoldDB" id="U1HQX0"/>
<dbReference type="InterPro" id="IPR016040">
    <property type="entry name" value="NAD(P)-bd_dom"/>
</dbReference>
<gene>
    <name evidence="3" type="ORF">EPUS_00493</name>
</gene>
<dbReference type="Gene3D" id="3.40.50.720">
    <property type="entry name" value="NAD(P)-binding Rossmann-like Domain"/>
    <property type="match status" value="1"/>
</dbReference>
<keyword evidence="4" id="KW-1185">Reference proteome</keyword>
<dbReference type="Pfam" id="PF13460">
    <property type="entry name" value="NAD_binding_10"/>
    <property type="match status" value="1"/>
</dbReference>
<evidence type="ECO:0000256" key="1">
    <source>
        <dbReference type="ARBA" id="ARBA00038376"/>
    </source>
</evidence>
<dbReference type="PANTHER" id="PTHR43355:SF2">
    <property type="entry name" value="FLAVIN REDUCTASE (NADPH)"/>
    <property type="match status" value="1"/>
</dbReference>
<evidence type="ECO:0000313" key="4">
    <source>
        <dbReference type="Proteomes" id="UP000019373"/>
    </source>
</evidence>
<reference evidence="4" key="1">
    <citation type="journal article" date="2014" name="BMC Genomics">
        <title>Genome characteristics reveal the impact of lichenization on lichen-forming fungus Endocarpon pusillum Hedwig (Verrucariales, Ascomycota).</title>
        <authorList>
            <person name="Wang Y.-Y."/>
            <person name="Liu B."/>
            <person name="Zhang X.-Y."/>
            <person name="Zhou Q.-M."/>
            <person name="Zhang T."/>
            <person name="Li H."/>
            <person name="Yu Y.-F."/>
            <person name="Zhang X.-L."/>
            <person name="Hao X.-Y."/>
            <person name="Wang M."/>
            <person name="Wang L."/>
            <person name="Wei J.-C."/>
        </authorList>
    </citation>
    <scope>NUCLEOTIDE SEQUENCE [LARGE SCALE GENOMIC DNA]</scope>
    <source>
        <strain evidence="4">Z07020 / HMAS-L-300199</strain>
    </source>
</reference>
<dbReference type="OrthoDB" id="63935at2759"/>
<dbReference type="EMBL" id="KE721204">
    <property type="protein sequence ID" value="ERF71504.1"/>
    <property type="molecule type" value="Genomic_DNA"/>
</dbReference>
<dbReference type="SUPFAM" id="SSF51735">
    <property type="entry name" value="NAD(P)-binding Rossmann-fold domains"/>
    <property type="match status" value="1"/>
</dbReference>
<organism evidence="3 4">
    <name type="scientific">Endocarpon pusillum (strain Z07020 / HMAS-L-300199)</name>
    <name type="common">Lichen-forming fungus</name>
    <dbReference type="NCBI Taxonomy" id="1263415"/>
    <lineage>
        <taxon>Eukaryota</taxon>
        <taxon>Fungi</taxon>
        <taxon>Dikarya</taxon>
        <taxon>Ascomycota</taxon>
        <taxon>Pezizomycotina</taxon>
        <taxon>Eurotiomycetes</taxon>
        <taxon>Chaetothyriomycetidae</taxon>
        <taxon>Verrucariales</taxon>
        <taxon>Verrucariaceae</taxon>
        <taxon>Endocarpon</taxon>
    </lineage>
</organism>
<evidence type="ECO:0000259" key="2">
    <source>
        <dbReference type="Pfam" id="PF13460"/>
    </source>
</evidence>
<dbReference type="GO" id="GO:0042602">
    <property type="term" value="F:riboflavin reductase (NADPH) activity"/>
    <property type="evidence" value="ECO:0007669"/>
    <property type="project" value="TreeGrafter"/>
</dbReference>
<protein>
    <recommendedName>
        <fullName evidence="2">NAD(P)-binding domain-containing protein</fullName>
    </recommendedName>
</protein>
<dbReference type="eggNOG" id="ENOG502S3UW">
    <property type="taxonomic scope" value="Eukaryota"/>
</dbReference>
<dbReference type="InterPro" id="IPR051606">
    <property type="entry name" value="Polyketide_Oxido-like"/>
</dbReference>
<dbReference type="RefSeq" id="XP_007802713.1">
    <property type="nucleotide sequence ID" value="XM_007804522.1"/>
</dbReference>
<name>U1HQX0_ENDPU</name>
<proteinExistence type="inferred from homology"/>
<dbReference type="GeneID" id="19235554"/>
<accession>U1HQX0</accession>
<dbReference type="OMA" id="MLPLYHW"/>